<dbReference type="InterPro" id="IPR006176">
    <property type="entry name" value="3-OHacyl-CoA_DH_NAD-bd"/>
</dbReference>
<dbReference type="GO" id="GO:0008691">
    <property type="term" value="F:3-hydroxybutyryl-CoA dehydrogenase activity"/>
    <property type="evidence" value="ECO:0007669"/>
    <property type="project" value="UniProtKB-EC"/>
</dbReference>
<dbReference type="FunFam" id="3.40.50.720:FF:000009">
    <property type="entry name" value="Fatty oxidation complex, alpha subunit"/>
    <property type="match status" value="1"/>
</dbReference>
<reference evidence="5" key="1">
    <citation type="submission" date="2015-10" db="EMBL/GenBank/DDBJ databases">
        <authorList>
            <person name="Gilbert D.G."/>
        </authorList>
    </citation>
    <scope>NUCLEOTIDE SEQUENCE</scope>
</reference>
<dbReference type="Gene3D" id="1.10.1040.10">
    <property type="entry name" value="N-(1-d-carboxylethyl)-l-norvaline Dehydrogenase, domain 2"/>
    <property type="match status" value="1"/>
</dbReference>
<dbReference type="EC" id="1.1.1.157" evidence="5"/>
<dbReference type="SUPFAM" id="SSF48179">
    <property type="entry name" value="6-phosphogluconate dehydrogenase C-terminal domain-like"/>
    <property type="match status" value="1"/>
</dbReference>
<dbReference type="NCBIfam" id="NF005875">
    <property type="entry name" value="PRK07819.1"/>
    <property type="match status" value="1"/>
</dbReference>
<dbReference type="InterPro" id="IPR006108">
    <property type="entry name" value="3HC_DH_C"/>
</dbReference>
<accession>A0A160TPT3</accession>
<protein>
    <submittedName>
        <fullName evidence="5">3-hydroxybutyryl-CoA dehydrogenase</fullName>
        <ecNumber evidence="5">1.1.1.157</ecNumber>
    </submittedName>
</protein>
<dbReference type="SUPFAM" id="SSF51735">
    <property type="entry name" value="NAD(P)-binding Rossmann-fold domains"/>
    <property type="match status" value="1"/>
</dbReference>
<dbReference type="InterPro" id="IPR022694">
    <property type="entry name" value="3-OHacyl-CoA_DH"/>
</dbReference>
<evidence type="ECO:0000256" key="1">
    <source>
        <dbReference type="ARBA" id="ARBA00009463"/>
    </source>
</evidence>
<dbReference type="Pfam" id="PF00725">
    <property type="entry name" value="3HCDH"/>
    <property type="match status" value="1"/>
</dbReference>
<comment type="similarity">
    <text evidence="1">Belongs to the 3-hydroxyacyl-CoA dehydrogenase family.</text>
</comment>
<dbReference type="PIRSF" id="PIRSF000105">
    <property type="entry name" value="HCDH"/>
    <property type="match status" value="1"/>
</dbReference>
<gene>
    <name evidence="5" type="ORF">MGWOODY_XGa492</name>
</gene>
<evidence type="ECO:0000256" key="2">
    <source>
        <dbReference type="ARBA" id="ARBA00023002"/>
    </source>
</evidence>
<dbReference type="InterPro" id="IPR036291">
    <property type="entry name" value="NAD(P)-bd_dom_sf"/>
</dbReference>
<organism evidence="5">
    <name type="scientific">hydrothermal vent metagenome</name>
    <dbReference type="NCBI Taxonomy" id="652676"/>
    <lineage>
        <taxon>unclassified sequences</taxon>
        <taxon>metagenomes</taxon>
        <taxon>ecological metagenomes</taxon>
    </lineage>
</organism>
<dbReference type="GO" id="GO:0006631">
    <property type="term" value="P:fatty acid metabolic process"/>
    <property type="evidence" value="ECO:0007669"/>
    <property type="project" value="InterPro"/>
</dbReference>
<dbReference type="EMBL" id="CZRL01000056">
    <property type="protein sequence ID" value="CUS51178.1"/>
    <property type="molecule type" value="Genomic_DNA"/>
</dbReference>
<dbReference type="AlphaFoldDB" id="A0A160TPT3"/>
<keyword evidence="2 5" id="KW-0560">Oxidoreductase</keyword>
<dbReference type="NCBIfam" id="NF004474">
    <property type="entry name" value="PRK05808.1"/>
    <property type="match status" value="1"/>
</dbReference>
<evidence type="ECO:0000313" key="5">
    <source>
        <dbReference type="EMBL" id="CUS51178.1"/>
    </source>
</evidence>
<dbReference type="InterPro" id="IPR008927">
    <property type="entry name" value="6-PGluconate_DH-like_C_sf"/>
</dbReference>
<dbReference type="GO" id="GO:0070403">
    <property type="term" value="F:NAD+ binding"/>
    <property type="evidence" value="ECO:0007669"/>
    <property type="project" value="InterPro"/>
</dbReference>
<feature type="domain" description="3-hydroxyacyl-CoA dehydrogenase NAD binding" evidence="4">
    <location>
        <begin position="5"/>
        <end position="183"/>
    </location>
</feature>
<evidence type="ECO:0000259" key="4">
    <source>
        <dbReference type="Pfam" id="PF02737"/>
    </source>
</evidence>
<dbReference type="PANTHER" id="PTHR48075">
    <property type="entry name" value="3-HYDROXYACYL-COA DEHYDROGENASE FAMILY PROTEIN"/>
    <property type="match status" value="1"/>
</dbReference>
<feature type="domain" description="3-hydroxyacyl-CoA dehydrogenase C-terminal" evidence="3">
    <location>
        <begin position="186"/>
        <end position="282"/>
    </location>
</feature>
<dbReference type="Pfam" id="PF02737">
    <property type="entry name" value="3HCDH_N"/>
    <property type="match status" value="1"/>
</dbReference>
<name>A0A160TPT3_9ZZZZ</name>
<proteinExistence type="inferred from homology"/>
<dbReference type="InterPro" id="IPR006180">
    <property type="entry name" value="3-OHacyl-CoA_DH_CS"/>
</dbReference>
<evidence type="ECO:0000259" key="3">
    <source>
        <dbReference type="Pfam" id="PF00725"/>
    </source>
</evidence>
<dbReference type="PROSITE" id="PS00067">
    <property type="entry name" value="3HCDH"/>
    <property type="match status" value="1"/>
</dbReference>
<sequence length="284" mass="30567">MQISNIGIVGAGTMGSGISQIAALTGYDIVMQDVSDEATSRGLGTIDKSLQRLVDREKITADAKDAAIRKISTTTNLSDLADCDLVIEAATENMALKLDLFEEIDKVSGPETIIASNTSSLSLTKLASVSNRPDKVIGMHFFNPVPMMALVEIIRALQTSDDTFTRVHELTRELGKTPVSVKDSPGFVVNRMLVPMINEAVFILYEGIASADEIDAAMKLGAGHPMGPLALADMIGIDVCLYVMNILLEEFGDSKFRPSPLLKQMVDAGYLGRKSGKGFFDYGQ</sequence>
<dbReference type="InterPro" id="IPR013328">
    <property type="entry name" value="6PGD_dom2"/>
</dbReference>
<dbReference type="PANTHER" id="PTHR48075:SF5">
    <property type="entry name" value="3-HYDROXYBUTYRYL-COA DEHYDROGENASE"/>
    <property type="match status" value="1"/>
</dbReference>
<dbReference type="Gene3D" id="3.40.50.720">
    <property type="entry name" value="NAD(P)-binding Rossmann-like Domain"/>
    <property type="match status" value="1"/>
</dbReference>